<name>R7TV84_CAPTE</name>
<dbReference type="Proteomes" id="UP000014760">
    <property type="component" value="Unassembled WGS sequence"/>
</dbReference>
<dbReference type="PANTHER" id="PTHR12247:SF138">
    <property type="entry name" value="POLYHOMEOTIC DISTAL, ISOFORM A-RELATED"/>
    <property type="match status" value="1"/>
</dbReference>
<sequence>MSSAMPLKKRRGRPPKYLMVWQQQQQLQQQQSGPGEVDGAEGQQQSTLLTDRITPPQRPVSIITPLPRCLDGGPTDLNNNSVGSGGCSQPLKKRPGRPPGCTKRPRPTPLATQGPGAATRSDFSLRKFFEAGGRDYNEYLEWITAAKAISSITPPDSRPSSGTPSANLALHPLTSPSFASFPGLVLPGSPPVALTPPAAAAAGCTPPAPLPSACSPKTTRYDDSEALDLSAKRHLQCDPLRRTDEQKENVERHLADELSSWSVDRVADFVSTVPGCQAYAQDFREQQIDGTSLPHLSEEHLLNCVRMKLGPAIRLRLAISRLQPIY</sequence>
<dbReference type="InterPro" id="IPR013761">
    <property type="entry name" value="SAM/pointed_sf"/>
</dbReference>
<dbReference type="HOGENOM" id="CLU_853222_0_0_1"/>
<dbReference type="CDD" id="cd09509">
    <property type="entry name" value="SAM_Polycomb"/>
    <property type="match status" value="1"/>
</dbReference>
<dbReference type="AlphaFoldDB" id="R7TV84"/>
<feature type="domain" description="SAM" evidence="2">
    <location>
        <begin position="261"/>
        <end position="310"/>
    </location>
</feature>
<dbReference type="SMART" id="SM00454">
    <property type="entry name" value="SAM"/>
    <property type="match status" value="1"/>
</dbReference>
<dbReference type="InterPro" id="IPR001660">
    <property type="entry name" value="SAM"/>
</dbReference>
<dbReference type="PANTHER" id="PTHR12247">
    <property type="entry name" value="POLYCOMB GROUP PROTEIN"/>
    <property type="match status" value="1"/>
</dbReference>
<evidence type="ECO:0000313" key="4">
    <source>
        <dbReference type="EnsemblMetazoa" id="CapteP226340"/>
    </source>
</evidence>
<protein>
    <recommendedName>
        <fullName evidence="2">SAM domain-containing protein</fullName>
    </recommendedName>
</protein>
<dbReference type="EnsemblMetazoa" id="CapteT226340">
    <property type="protein sequence ID" value="CapteP226340"/>
    <property type="gene ID" value="CapteG226340"/>
</dbReference>
<dbReference type="OrthoDB" id="2390104at2759"/>
<organism evidence="3">
    <name type="scientific">Capitella teleta</name>
    <name type="common">Polychaete worm</name>
    <dbReference type="NCBI Taxonomy" id="283909"/>
    <lineage>
        <taxon>Eukaryota</taxon>
        <taxon>Metazoa</taxon>
        <taxon>Spiralia</taxon>
        <taxon>Lophotrochozoa</taxon>
        <taxon>Annelida</taxon>
        <taxon>Polychaeta</taxon>
        <taxon>Sedentaria</taxon>
        <taxon>Scolecida</taxon>
        <taxon>Capitellidae</taxon>
        <taxon>Capitella</taxon>
    </lineage>
</organism>
<evidence type="ECO:0000259" key="2">
    <source>
        <dbReference type="PROSITE" id="PS50105"/>
    </source>
</evidence>
<dbReference type="GO" id="GO:0035102">
    <property type="term" value="C:PRC1 complex"/>
    <property type="evidence" value="ECO:0007669"/>
    <property type="project" value="TreeGrafter"/>
</dbReference>
<reference evidence="5" key="1">
    <citation type="submission" date="2012-12" db="EMBL/GenBank/DDBJ databases">
        <authorList>
            <person name="Hellsten U."/>
            <person name="Grimwood J."/>
            <person name="Chapman J.A."/>
            <person name="Shapiro H."/>
            <person name="Aerts A."/>
            <person name="Otillar R.P."/>
            <person name="Terry A.Y."/>
            <person name="Boore J.L."/>
            <person name="Simakov O."/>
            <person name="Marletaz F."/>
            <person name="Cho S.-J."/>
            <person name="Edsinger-Gonzales E."/>
            <person name="Havlak P."/>
            <person name="Kuo D.-H."/>
            <person name="Larsson T."/>
            <person name="Lv J."/>
            <person name="Arendt D."/>
            <person name="Savage R."/>
            <person name="Osoegawa K."/>
            <person name="de Jong P."/>
            <person name="Lindberg D.R."/>
            <person name="Seaver E.C."/>
            <person name="Weisblat D.A."/>
            <person name="Putnam N.H."/>
            <person name="Grigoriev I.V."/>
            <person name="Rokhsar D.S."/>
        </authorList>
    </citation>
    <scope>NUCLEOTIDE SEQUENCE</scope>
    <source>
        <strain evidence="5">I ESC-2004</strain>
    </source>
</reference>
<dbReference type="GO" id="GO:0003682">
    <property type="term" value="F:chromatin binding"/>
    <property type="evidence" value="ECO:0007669"/>
    <property type="project" value="TreeGrafter"/>
</dbReference>
<dbReference type="EMBL" id="KB308507">
    <property type="protein sequence ID" value="ELT97634.1"/>
    <property type="molecule type" value="Genomic_DNA"/>
</dbReference>
<feature type="region of interest" description="Disordered" evidence="1">
    <location>
        <begin position="21"/>
        <end position="119"/>
    </location>
</feature>
<dbReference type="Gene3D" id="1.10.150.50">
    <property type="entry name" value="Transcription Factor, Ets-1"/>
    <property type="match status" value="1"/>
</dbReference>
<dbReference type="STRING" id="283909.R7TV84"/>
<evidence type="ECO:0000256" key="1">
    <source>
        <dbReference type="SAM" id="MobiDB-lite"/>
    </source>
</evidence>
<dbReference type="Pfam" id="PF07647">
    <property type="entry name" value="SAM_2"/>
    <property type="match status" value="1"/>
</dbReference>
<dbReference type="EMBL" id="AMQN01010781">
    <property type="status" value="NOT_ANNOTATED_CDS"/>
    <property type="molecule type" value="Genomic_DNA"/>
</dbReference>
<gene>
    <name evidence="3" type="ORF">CAPTEDRAFT_226340</name>
</gene>
<reference evidence="3 5" key="2">
    <citation type="journal article" date="2013" name="Nature">
        <title>Insights into bilaterian evolution from three spiralian genomes.</title>
        <authorList>
            <person name="Simakov O."/>
            <person name="Marletaz F."/>
            <person name="Cho S.J."/>
            <person name="Edsinger-Gonzales E."/>
            <person name="Havlak P."/>
            <person name="Hellsten U."/>
            <person name="Kuo D.H."/>
            <person name="Larsson T."/>
            <person name="Lv J."/>
            <person name="Arendt D."/>
            <person name="Savage R."/>
            <person name="Osoegawa K."/>
            <person name="de Jong P."/>
            <person name="Grimwood J."/>
            <person name="Chapman J.A."/>
            <person name="Shapiro H."/>
            <person name="Aerts A."/>
            <person name="Otillar R.P."/>
            <person name="Terry A.Y."/>
            <person name="Boore J.L."/>
            <person name="Grigoriev I.V."/>
            <person name="Lindberg D.R."/>
            <person name="Seaver E.C."/>
            <person name="Weisblat D.A."/>
            <person name="Putnam N.H."/>
            <person name="Rokhsar D.S."/>
        </authorList>
    </citation>
    <scope>NUCLEOTIDE SEQUENCE</scope>
    <source>
        <strain evidence="3 5">I ESC-2004</strain>
    </source>
</reference>
<dbReference type="InterPro" id="IPR050548">
    <property type="entry name" value="PcG_chromatin_remod_factors"/>
</dbReference>
<keyword evidence="5" id="KW-1185">Reference proteome</keyword>
<feature type="compositionally biased region" description="Low complexity" evidence="1">
    <location>
        <begin position="22"/>
        <end position="31"/>
    </location>
</feature>
<reference evidence="4" key="3">
    <citation type="submission" date="2015-06" db="UniProtKB">
        <authorList>
            <consortium name="EnsemblMetazoa"/>
        </authorList>
    </citation>
    <scope>IDENTIFICATION</scope>
</reference>
<evidence type="ECO:0000313" key="5">
    <source>
        <dbReference type="Proteomes" id="UP000014760"/>
    </source>
</evidence>
<evidence type="ECO:0000313" key="3">
    <source>
        <dbReference type="EMBL" id="ELT97634.1"/>
    </source>
</evidence>
<accession>R7TV84</accession>
<dbReference type="GO" id="GO:0045892">
    <property type="term" value="P:negative regulation of DNA-templated transcription"/>
    <property type="evidence" value="ECO:0007669"/>
    <property type="project" value="TreeGrafter"/>
</dbReference>
<dbReference type="SUPFAM" id="SSF47769">
    <property type="entry name" value="SAM/Pointed domain"/>
    <property type="match status" value="1"/>
</dbReference>
<dbReference type="GO" id="GO:0042393">
    <property type="term" value="F:histone binding"/>
    <property type="evidence" value="ECO:0007669"/>
    <property type="project" value="TreeGrafter"/>
</dbReference>
<proteinExistence type="predicted"/>
<dbReference type="PROSITE" id="PS50105">
    <property type="entry name" value="SAM_DOMAIN"/>
    <property type="match status" value="1"/>
</dbReference>